<reference evidence="1 2" key="1">
    <citation type="journal article" date="2019" name="Int. J. Syst. Evol. Microbiol.">
        <title>Faecalibacillus intestinalis gen. nov., sp. nov. and Faecalibacillus faecis sp. nov., isolated from human faeces.</title>
        <authorList>
            <person name="Seo B."/>
            <person name="Jeon K."/>
            <person name="Baek I."/>
            <person name="Lee Y.M."/>
            <person name="Baek K."/>
            <person name="Ko G."/>
        </authorList>
    </citation>
    <scope>NUCLEOTIDE SEQUENCE [LARGE SCALE GENOMIC DNA]</scope>
    <source>
        <strain evidence="1 2">SNUG30099</strain>
    </source>
</reference>
<proteinExistence type="predicted"/>
<name>A0A2T3G0P3_9FIRM</name>
<evidence type="ECO:0000313" key="2">
    <source>
        <dbReference type="Proteomes" id="UP000240974"/>
    </source>
</evidence>
<accession>A0A2T3G0P3</accession>
<sequence>MEKDVVIKKVMKDNLSKENIEFICESFAEFKYKKEFVELLNDSGKLMTLNSNCLNDEVLGYLLTSNFSTDAKVQWIITKIHNNSPAPELITYITLVEEIKNIATVWGNKYPEITNEFEEAICDGLIEHHFVKVRKGVKKRIMLDNHHKSTFILD</sequence>
<keyword evidence="2" id="KW-1185">Reference proteome</keyword>
<dbReference type="Proteomes" id="UP000240974">
    <property type="component" value="Unassembled WGS sequence"/>
</dbReference>
<comment type="caution">
    <text evidence="1">The sequence shown here is derived from an EMBL/GenBank/DDBJ whole genome shotgun (WGS) entry which is preliminary data.</text>
</comment>
<organism evidence="1 2">
    <name type="scientific">Faecalibacillus intestinalis</name>
    <dbReference type="NCBI Taxonomy" id="1982626"/>
    <lineage>
        <taxon>Bacteria</taxon>
        <taxon>Bacillati</taxon>
        <taxon>Bacillota</taxon>
        <taxon>Erysipelotrichia</taxon>
        <taxon>Erysipelotrichales</taxon>
        <taxon>Coprobacillaceae</taxon>
        <taxon>Faecalibacillus</taxon>
    </lineage>
</organism>
<evidence type="ECO:0000313" key="1">
    <source>
        <dbReference type="EMBL" id="PST41108.1"/>
    </source>
</evidence>
<gene>
    <name evidence="1" type="ORF">C7U54_07005</name>
</gene>
<protein>
    <submittedName>
        <fullName evidence="1">Uncharacterized protein</fullName>
    </submittedName>
</protein>
<dbReference type="EMBL" id="PYLQ01000008">
    <property type="protein sequence ID" value="PST41108.1"/>
    <property type="molecule type" value="Genomic_DNA"/>
</dbReference>
<dbReference type="AlphaFoldDB" id="A0A2T3G0P3"/>